<dbReference type="InterPro" id="IPR053146">
    <property type="entry name" value="QDO-like"/>
</dbReference>
<dbReference type="RefSeq" id="WP_009719476.1">
    <property type="nucleotide sequence ID" value="NZ_GG657754.1"/>
</dbReference>
<dbReference type="EMBL" id="GG657754">
    <property type="protein sequence ID" value="EFL27678.1"/>
    <property type="molecule type" value="Genomic_DNA"/>
</dbReference>
<feature type="domain" description="Cupin type-2" evidence="1">
    <location>
        <begin position="54"/>
        <end position="123"/>
    </location>
</feature>
<dbReference type="Pfam" id="PF07883">
    <property type="entry name" value="Cupin_2"/>
    <property type="match status" value="1"/>
</dbReference>
<accession>D9WKI8</accession>
<protein>
    <submittedName>
        <fullName evidence="2">Putative cupin domain protein</fullName>
    </submittedName>
</protein>
<dbReference type="InterPro" id="IPR011051">
    <property type="entry name" value="RmlC_Cupin_sf"/>
</dbReference>
<dbReference type="HOGENOM" id="CLU_103066_1_1_11"/>
<dbReference type="SUPFAM" id="SSF51182">
    <property type="entry name" value="RmlC-like cupins"/>
    <property type="match status" value="1"/>
</dbReference>
<proteinExistence type="predicted"/>
<keyword evidence="3" id="KW-1185">Reference proteome</keyword>
<dbReference type="InterPro" id="IPR014710">
    <property type="entry name" value="RmlC-like_jellyroll"/>
</dbReference>
<evidence type="ECO:0000259" key="1">
    <source>
        <dbReference type="Pfam" id="PF07883"/>
    </source>
</evidence>
<dbReference type="PANTHER" id="PTHR36440">
    <property type="entry name" value="PUTATIVE (AFU_ORTHOLOGUE AFUA_8G07350)-RELATED"/>
    <property type="match status" value="1"/>
</dbReference>
<dbReference type="Proteomes" id="UP000003963">
    <property type="component" value="Unassembled WGS sequence"/>
</dbReference>
<evidence type="ECO:0000313" key="3">
    <source>
        <dbReference type="Proteomes" id="UP000003963"/>
    </source>
</evidence>
<name>D9WKI8_9ACTN</name>
<reference evidence="2 3" key="1">
    <citation type="submission" date="2009-02" db="EMBL/GenBank/DDBJ databases">
        <title>Annotation of Streptomyces hygroscopicus strain ATCC 53653.</title>
        <authorList>
            <consortium name="The Broad Institute Genome Sequencing Platform"/>
            <consortium name="Broad Institute Microbial Sequencing Center"/>
            <person name="Fischbach M."/>
            <person name="Godfrey P."/>
            <person name="Ward D."/>
            <person name="Young S."/>
            <person name="Zeng Q."/>
            <person name="Koehrsen M."/>
            <person name="Alvarado L."/>
            <person name="Berlin A.M."/>
            <person name="Bochicchio J."/>
            <person name="Borenstein D."/>
            <person name="Chapman S.B."/>
            <person name="Chen Z."/>
            <person name="Engels R."/>
            <person name="Freedman E."/>
            <person name="Gellesch M."/>
            <person name="Goldberg J."/>
            <person name="Griggs A."/>
            <person name="Gujja S."/>
            <person name="Heilman E.R."/>
            <person name="Heiman D.I."/>
            <person name="Hepburn T.A."/>
            <person name="Howarth C."/>
            <person name="Jen D."/>
            <person name="Larson L."/>
            <person name="Lewis B."/>
            <person name="Mehta T."/>
            <person name="Park D."/>
            <person name="Pearson M."/>
            <person name="Richards J."/>
            <person name="Roberts A."/>
            <person name="Saif S."/>
            <person name="Shea T.D."/>
            <person name="Shenoy N."/>
            <person name="Sisk P."/>
            <person name="Stolte C."/>
            <person name="Sykes S.N."/>
            <person name="Thomson T."/>
            <person name="Walk T."/>
            <person name="White J."/>
            <person name="Yandava C."/>
            <person name="Straight P."/>
            <person name="Clardy J."/>
            <person name="Hung D."/>
            <person name="Kolter R."/>
            <person name="Mekalanos J."/>
            <person name="Walker S."/>
            <person name="Walsh C.T."/>
            <person name="Wieland-Brown L.C."/>
            <person name="Haas B."/>
            <person name="Nusbaum C."/>
            <person name="Birren B."/>
        </authorList>
    </citation>
    <scope>NUCLEOTIDE SEQUENCE [LARGE SCALE GENOMIC DNA]</scope>
    <source>
        <strain evidence="2 3">ATCC 53653</strain>
    </source>
</reference>
<dbReference type="InterPro" id="IPR013096">
    <property type="entry name" value="Cupin_2"/>
</dbReference>
<dbReference type="STRING" id="457427.SSOG_07392"/>
<sequence>MSYPDPRYFSDKGAVSALHRPAPQQPDTDFVGASSINYVATPETTGGEYGLYKVDMGPKTMGAKEHFHRTISESFYVMSGEVEFYNGERWITGGEGDFLYVPAGGLHAFQNDSDEPLSMLMIFSPGAPREEYFEKAAEYVERNREELKAFQVRHDTYFTDMLDSQTPTREGPPAR</sequence>
<organism evidence="2 3">
    <name type="scientific">Streptomyces himastatinicus ATCC 53653</name>
    <dbReference type="NCBI Taxonomy" id="457427"/>
    <lineage>
        <taxon>Bacteria</taxon>
        <taxon>Bacillati</taxon>
        <taxon>Actinomycetota</taxon>
        <taxon>Actinomycetes</taxon>
        <taxon>Kitasatosporales</taxon>
        <taxon>Streptomycetaceae</taxon>
        <taxon>Streptomyces</taxon>
        <taxon>Streptomyces violaceusniger group</taxon>
    </lineage>
</organism>
<evidence type="ECO:0000313" key="2">
    <source>
        <dbReference type="EMBL" id="EFL27678.1"/>
    </source>
</evidence>
<dbReference type="AlphaFoldDB" id="D9WKI8"/>
<dbReference type="Gene3D" id="2.60.120.10">
    <property type="entry name" value="Jelly Rolls"/>
    <property type="match status" value="1"/>
</dbReference>
<dbReference type="PANTHER" id="PTHR36440:SF1">
    <property type="entry name" value="PUTATIVE (AFU_ORTHOLOGUE AFUA_8G07350)-RELATED"/>
    <property type="match status" value="1"/>
</dbReference>
<gene>
    <name evidence="2" type="ORF">SSOG_07392</name>
</gene>
<dbReference type="OrthoDB" id="5243731at2"/>